<dbReference type="EMBL" id="JABSTQ010006275">
    <property type="protein sequence ID" value="KAG0437587.1"/>
    <property type="molecule type" value="Genomic_DNA"/>
</dbReference>
<accession>A0AC60QNE8</accession>
<dbReference type="Proteomes" id="UP000805193">
    <property type="component" value="Unassembled WGS sequence"/>
</dbReference>
<evidence type="ECO:0000313" key="2">
    <source>
        <dbReference type="Proteomes" id="UP000805193"/>
    </source>
</evidence>
<comment type="caution">
    <text evidence="1">The sequence shown here is derived from an EMBL/GenBank/DDBJ whole genome shotgun (WGS) entry which is preliminary data.</text>
</comment>
<keyword evidence="2" id="KW-1185">Reference proteome</keyword>
<evidence type="ECO:0000313" key="1">
    <source>
        <dbReference type="EMBL" id="KAG0437587.1"/>
    </source>
</evidence>
<protein>
    <submittedName>
        <fullName evidence="1">Uncharacterized protein</fullName>
    </submittedName>
</protein>
<organism evidence="1 2">
    <name type="scientific">Ixodes persulcatus</name>
    <name type="common">Taiga tick</name>
    <dbReference type="NCBI Taxonomy" id="34615"/>
    <lineage>
        <taxon>Eukaryota</taxon>
        <taxon>Metazoa</taxon>
        <taxon>Ecdysozoa</taxon>
        <taxon>Arthropoda</taxon>
        <taxon>Chelicerata</taxon>
        <taxon>Arachnida</taxon>
        <taxon>Acari</taxon>
        <taxon>Parasitiformes</taxon>
        <taxon>Ixodida</taxon>
        <taxon>Ixodoidea</taxon>
        <taxon>Ixodidae</taxon>
        <taxon>Ixodinae</taxon>
        <taxon>Ixodes</taxon>
    </lineage>
</organism>
<name>A0AC60QNE8_IXOPE</name>
<reference evidence="1 2" key="1">
    <citation type="journal article" date="2020" name="Cell">
        <title>Large-Scale Comparative Analyses of Tick Genomes Elucidate Their Genetic Diversity and Vector Capacities.</title>
        <authorList>
            <consortium name="Tick Genome and Microbiome Consortium (TIGMIC)"/>
            <person name="Jia N."/>
            <person name="Wang J."/>
            <person name="Shi W."/>
            <person name="Du L."/>
            <person name="Sun Y."/>
            <person name="Zhan W."/>
            <person name="Jiang J.F."/>
            <person name="Wang Q."/>
            <person name="Zhang B."/>
            <person name="Ji P."/>
            <person name="Bell-Sakyi L."/>
            <person name="Cui X.M."/>
            <person name="Yuan T.T."/>
            <person name="Jiang B.G."/>
            <person name="Yang W.F."/>
            <person name="Lam T.T."/>
            <person name="Chang Q.C."/>
            <person name="Ding S.J."/>
            <person name="Wang X.J."/>
            <person name="Zhu J.G."/>
            <person name="Ruan X.D."/>
            <person name="Zhao L."/>
            <person name="Wei J.T."/>
            <person name="Ye R.Z."/>
            <person name="Que T.C."/>
            <person name="Du C.H."/>
            <person name="Zhou Y.H."/>
            <person name="Cheng J.X."/>
            <person name="Dai P.F."/>
            <person name="Guo W.B."/>
            <person name="Han X.H."/>
            <person name="Huang E.J."/>
            <person name="Li L.F."/>
            <person name="Wei W."/>
            <person name="Gao Y.C."/>
            <person name="Liu J.Z."/>
            <person name="Shao H.Z."/>
            <person name="Wang X."/>
            <person name="Wang C.C."/>
            <person name="Yang T.C."/>
            <person name="Huo Q.B."/>
            <person name="Li W."/>
            <person name="Chen H.Y."/>
            <person name="Chen S.E."/>
            <person name="Zhou L.G."/>
            <person name="Ni X.B."/>
            <person name="Tian J.H."/>
            <person name="Sheng Y."/>
            <person name="Liu T."/>
            <person name="Pan Y.S."/>
            <person name="Xia L.Y."/>
            <person name="Li J."/>
            <person name="Zhao F."/>
            <person name="Cao W.C."/>
        </authorList>
    </citation>
    <scope>NUCLEOTIDE SEQUENCE [LARGE SCALE GENOMIC DNA]</scope>
    <source>
        <strain evidence="1">Iper-2018</strain>
    </source>
</reference>
<sequence>MLCTPQLNPSKSFRVLDPNQEGGNDNRDGARKVLARLIGEQVAKECSCKGSGGLKEPLFLLENILAMIHAVGGGVTPWEGPLPSSPPLIHPLQALHSSNPHPLPFLPPPPLPSRPTPPLR</sequence>
<gene>
    <name evidence="1" type="ORF">HPB47_017375</name>
</gene>
<proteinExistence type="predicted"/>